<evidence type="ECO:0000256" key="2">
    <source>
        <dbReference type="ARBA" id="ARBA00009749"/>
    </source>
</evidence>
<dbReference type="GO" id="GO:0005886">
    <property type="term" value="C:plasma membrane"/>
    <property type="evidence" value="ECO:0007669"/>
    <property type="project" value="UniProtKB-SubCell"/>
</dbReference>
<feature type="transmembrane region" description="Helical" evidence="9">
    <location>
        <begin position="351"/>
        <end position="369"/>
    </location>
</feature>
<accession>A0A2T0XP66</accession>
<feature type="domain" description="CBS" evidence="10">
    <location>
        <begin position="180"/>
        <end position="243"/>
    </location>
</feature>
<dbReference type="NCBIfam" id="TIGR00400">
    <property type="entry name" value="mgtE"/>
    <property type="match status" value="1"/>
</dbReference>
<comment type="caution">
    <text evidence="9">Lacks conserved residue(s) required for the propagation of feature annotation.</text>
</comment>
<organism evidence="11 12">
    <name type="scientific">Jezberella montanilacus</name>
    <dbReference type="NCBI Taxonomy" id="323426"/>
    <lineage>
        <taxon>Bacteria</taxon>
        <taxon>Pseudomonadati</taxon>
        <taxon>Pseudomonadota</taxon>
        <taxon>Betaproteobacteria</taxon>
        <taxon>Burkholderiales</taxon>
        <taxon>Alcaligenaceae</taxon>
        <taxon>Jezberella</taxon>
    </lineage>
</organism>
<feature type="transmembrane region" description="Helical" evidence="9">
    <location>
        <begin position="426"/>
        <end position="448"/>
    </location>
</feature>
<dbReference type="SUPFAM" id="SSF54631">
    <property type="entry name" value="CBS-domain pair"/>
    <property type="match status" value="1"/>
</dbReference>
<dbReference type="PROSITE" id="PS51371">
    <property type="entry name" value="CBS"/>
    <property type="match status" value="2"/>
</dbReference>
<name>A0A2T0XP66_9BURK</name>
<dbReference type="InterPro" id="IPR006667">
    <property type="entry name" value="SLC41_membr_dom"/>
</dbReference>
<keyword evidence="7 9" id="KW-0472">Membrane</keyword>
<dbReference type="CDD" id="cd04606">
    <property type="entry name" value="CBS_pair_Mg_transporter"/>
    <property type="match status" value="1"/>
</dbReference>
<comment type="subcellular location">
    <subcellularLocation>
        <location evidence="9">Cell membrane</location>
        <topology evidence="9">Multi-pass membrane protein</topology>
    </subcellularLocation>
    <subcellularLocation>
        <location evidence="1">Membrane</location>
        <topology evidence="1">Multi-pass membrane protein</topology>
    </subcellularLocation>
</comment>
<dbReference type="AlphaFoldDB" id="A0A2T0XP66"/>
<protein>
    <recommendedName>
        <fullName evidence="9">Magnesium transporter MgtE</fullName>
    </recommendedName>
</protein>
<comment type="subunit">
    <text evidence="9">Homodimer.</text>
</comment>
<evidence type="ECO:0000256" key="7">
    <source>
        <dbReference type="ARBA" id="ARBA00023136"/>
    </source>
</evidence>
<dbReference type="EMBL" id="PVTV01000003">
    <property type="protein sequence ID" value="PRZ00748.1"/>
    <property type="molecule type" value="Genomic_DNA"/>
</dbReference>
<keyword evidence="8" id="KW-0129">CBS domain</keyword>
<dbReference type="Gene3D" id="1.10.357.20">
    <property type="entry name" value="SLC41 divalent cation transporters, integral membrane domain"/>
    <property type="match status" value="1"/>
</dbReference>
<dbReference type="InterPro" id="IPR036739">
    <property type="entry name" value="SLC41_membr_dom_sf"/>
</dbReference>
<gene>
    <name evidence="11" type="ORF">BCM14_0218</name>
</gene>
<keyword evidence="6 9" id="KW-1133">Transmembrane helix</keyword>
<dbReference type="GO" id="GO:0046872">
    <property type="term" value="F:metal ion binding"/>
    <property type="evidence" value="ECO:0007669"/>
    <property type="project" value="UniProtKB-KW"/>
</dbReference>
<dbReference type="RefSeq" id="WP_106226157.1">
    <property type="nucleotide sequence ID" value="NZ_PVTV01000003.1"/>
</dbReference>
<dbReference type="SMART" id="SM00116">
    <property type="entry name" value="CBS"/>
    <property type="match status" value="2"/>
</dbReference>
<dbReference type="Pfam" id="PF01769">
    <property type="entry name" value="MgtE"/>
    <property type="match status" value="1"/>
</dbReference>
<evidence type="ECO:0000256" key="3">
    <source>
        <dbReference type="ARBA" id="ARBA00022448"/>
    </source>
</evidence>
<dbReference type="Pfam" id="PF00571">
    <property type="entry name" value="CBS"/>
    <property type="match status" value="2"/>
</dbReference>
<evidence type="ECO:0000256" key="6">
    <source>
        <dbReference type="ARBA" id="ARBA00022989"/>
    </source>
</evidence>
<evidence type="ECO:0000256" key="8">
    <source>
        <dbReference type="PROSITE-ProRule" id="PRU00703"/>
    </source>
</evidence>
<dbReference type="PANTHER" id="PTHR43773">
    <property type="entry name" value="MAGNESIUM TRANSPORTER MGTE"/>
    <property type="match status" value="1"/>
</dbReference>
<dbReference type="Gene3D" id="3.10.580.10">
    <property type="entry name" value="CBS-domain"/>
    <property type="match status" value="1"/>
</dbReference>
<keyword evidence="3 9" id="KW-0813">Transport</keyword>
<evidence type="ECO:0000313" key="11">
    <source>
        <dbReference type="EMBL" id="PRZ00748.1"/>
    </source>
</evidence>
<comment type="caution">
    <text evidence="11">The sequence shown here is derived from an EMBL/GenBank/DDBJ whole genome shotgun (WGS) entry which is preliminary data.</text>
</comment>
<dbReference type="PANTHER" id="PTHR43773:SF1">
    <property type="entry name" value="MAGNESIUM TRANSPORTER MGTE"/>
    <property type="match status" value="1"/>
</dbReference>
<comment type="function">
    <text evidence="9">Acts as a magnesium transporter.</text>
</comment>
<keyword evidence="5 9" id="KW-0460">Magnesium</keyword>
<keyword evidence="9" id="KW-0479">Metal-binding</keyword>
<dbReference type="OrthoDB" id="9790355at2"/>
<dbReference type="GO" id="GO:0015095">
    <property type="term" value="F:magnesium ion transmembrane transporter activity"/>
    <property type="evidence" value="ECO:0007669"/>
    <property type="project" value="UniProtKB-UniRule"/>
</dbReference>
<dbReference type="InterPro" id="IPR006669">
    <property type="entry name" value="MgtE_transporter"/>
</dbReference>
<evidence type="ECO:0000256" key="9">
    <source>
        <dbReference type="RuleBase" id="RU362011"/>
    </source>
</evidence>
<reference evidence="11 12" key="1">
    <citation type="submission" date="2018-03" db="EMBL/GenBank/DDBJ databases">
        <title>Genomic Encyclopedia of Type Strains, Phase III (KMG-III): the genomes of soil and plant-associated and newly described type strains.</title>
        <authorList>
            <person name="Whitman W."/>
        </authorList>
    </citation>
    <scope>NUCLEOTIDE SEQUENCE [LARGE SCALE GENOMIC DNA]</scope>
    <source>
        <strain evidence="11 12">MWH-P2sevCIIIb</strain>
    </source>
</reference>
<dbReference type="InterPro" id="IPR046342">
    <property type="entry name" value="CBS_dom_sf"/>
</dbReference>
<feature type="transmembrane region" description="Helical" evidence="9">
    <location>
        <begin position="399"/>
        <end position="420"/>
    </location>
</feature>
<dbReference type="InterPro" id="IPR038076">
    <property type="entry name" value="MgtE_N_sf"/>
</dbReference>
<dbReference type="Proteomes" id="UP000238308">
    <property type="component" value="Unassembled WGS sequence"/>
</dbReference>
<proteinExistence type="inferred from homology"/>
<feature type="transmembrane region" description="Helical" evidence="9">
    <location>
        <begin position="460"/>
        <end position="487"/>
    </location>
</feature>
<evidence type="ECO:0000259" key="10">
    <source>
        <dbReference type="PROSITE" id="PS51371"/>
    </source>
</evidence>
<dbReference type="Pfam" id="PF03448">
    <property type="entry name" value="MgtE_N"/>
    <property type="match status" value="1"/>
</dbReference>
<keyword evidence="12" id="KW-1185">Reference proteome</keyword>
<evidence type="ECO:0000256" key="1">
    <source>
        <dbReference type="ARBA" id="ARBA00004141"/>
    </source>
</evidence>
<evidence type="ECO:0000256" key="5">
    <source>
        <dbReference type="ARBA" id="ARBA00022842"/>
    </source>
</evidence>
<feature type="domain" description="CBS" evidence="10">
    <location>
        <begin position="244"/>
        <end position="300"/>
    </location>
</feature>
<keyword evidence="4 9" id="KW-0812">Transmembrane</keyword>
<dbReference type="InterPro" id="IPR006668">
    <property type="entry name" value="Mg_transptr_MgtE_intracell_dom"/>
</dbReference>
<evidence type="ECO:0000313" key="12">
    <source>
        <dbReference type="Proteomes" id="UP000238308"/>
    </source>
</evidence>
<dbReference type="Gene3D" id="1.25.60.10">
    <property type="entry name" value="MgtE N-terminal domain-like"/>
    <property type="match status" value="1"/>
</dbReference>
<dbReference type="SMART" id="SM00924">
    <property type="entry name" value="MgtE_N"/>
    <property type="match status" value="1"/>
</dbReference>
<evidence type="ECO:0000256" key="4">
    <source>
        <dbReference type="ARBA" id="ARBA00022692"/>
    </source>
</evidence>
<comment type="similarity">
    <text evidence="2 9">Belongs to the SLC41A transporter family.</text>
</comment>
<dbReference type="SUPFAM" id="SSF158791">
    <property type="entry name" value="MgtE N-terminal domain-like"/>
    <property type="match status" value="1"/>
</dbReference>
<dbReference type="SUPFAM" id="SSF161093">
    <property type="entry name" value="MgtE membrane domain-like"/>
    <property type="match status" value="1"/>
</dbReference>
<sequence length="488" mass="53513">MTHPSTESPAALRRLDPEDAQLALTRVQEVLHRHEVIENLVHRQAEGGDRADLVENLLQRQHEAELQGFVNSLHPADIAFILESLPKTERQMIWRLVSAAFDADVLLEVSDWVRESLLEAMNRQDIMAATSEMDADELADLAPDLPPDIVTEVQKGLTVEERARLIEAMGYPDDSVGGIMDFEMVRVREDVSLEVVHRYLRRLPELPDHTDQIFVVDRQDKLLGTLSLSALLVNEPEIEVRDVMGTDYLSLSPLDTDSDAANAFERYDLISAPVVDGIGRLIGRVTIGEVVDVIREDSDEQALSRAGMQEEDIFAPVAMALRNRAPWLMLNLCTASIASFVASRFEDTVSTIVMLAFLMSIVAGIGGNSGNQTMTLIIRALAVGRVTGQNLWALIKRELLVTFLVGLMGSIVAAGFSWGISRSLPIALVMMAAMIANMLVGACVGVLVPMTRARFGKDPALGSSVLLTFATDSLGFLIFLGLATIFLI</sequence>
<dbReference type="InterPro" id="IPR000644">
    <property type="entry name" value="CBS_dom"/>
</dbReference>
<keyword evidence="9" id="KW-1003">Cell membrane</keyword>